<organism evidence="1 2">
    <name type="scientific">Aliarcobacter butzleri L348</name>
    <dbReference type="NCBI Taxonomy" id="1447256"/>
    <lineage>
        <taxon>Bacteria</taxon>
        <taxon>Pseudomonadati</taxon>
        <taxon>Campylobacterota</taxon>
        <taxon>Epsilonproteobacteria</taxon>
        <taxon>Campylobacterales</taxon>
        <taxon>Arcobacteraceae</taxon>
        <taxon>Aliarcobacter</taxon>
    </lineage>
</organism>
<evidence type="ECO:0000313" key="2">
    <source>
        <dbReference type="Proteomes" id="UP000035514"/>
    </source>
</evidence>
<dbReference type="Proteomes" id="UP000035514">
    <property type="component" value="Unassembled WGS sequence"/>
</dbReference>
<name>A0A0G9JUW8_9BACT</name>
<dbReference type="RefSeq" id="WP_155401084.1">
    <property type="nucleotide sequence ID" value="NZ_JAIQ01000139.1"/>
</dbReference>
<comment type="caution">
    <text evidence="1">The sequence shown here is derived from an EMBL/GenBank/DDBJ whole genome shotgun (WGS) entry which is preliminary data.</text>
</comment>
<dbReference type="AlphaFoldDB" id="A0A0G9JUW8"/>
<dbReference type="PATRIC" id="fig|1447256.3.peg.1968"/>
<sequence length="52" mass="5916">MAEESKKLQITFNGEMIAIMEENAKSLGMTLNQYIIYCVSLDIDKRTSNKSN</sequence>
<proteinExistence type="predicted"/>
<reference evidence="1 2" key="1">
    <citation type="submission" date="2014-01" db="EMBL/GenBank/DDBJ databases">
        <title>Development of a Comparative Genomic Fingerprinting Assay for High Resolution Genotyping of Arcobacter butzleri.</title>
        <authorList>
            <person name="Webb A.L."/>
            <person name="Inglis G.D."/>
            <person name="Kruczkiewicz P."/>
            <person name="Selinger L.B."/>
            <person name="Taboada E.N."/>
        </authorList>
    </citation>
    <scope>NUCLEOTIDE SEQUENCE [LARGE SCALE GENOMIC DNA]</scope>
    <source>
        <strain evidence="1 2">L348</strain>
    </source>
</reference>
<evidence type="ECO:0000313" key="1">
    <source>
        <dbReference type="EMBL" id="KLD97985.1"/>
    </source>
</evidence>
<protein>
    <submittedName>
        <fullName evidence="1">Uncharacterized protein</fullName>
    </submittedName>
</protein>
<dbReference type="EMBL" id="JAIQ01000139">
    <property type="protein sequence ID" value="KLD97985.1"/>
    <property type="molecule type" value="Genomic_DNA"/>
</dbReference>
<accession>A0A0G9JUW8</accession>
<gene>
    <name evidence="1" type="ORF">AA20_10080</name>
</gene>